<gene>
    <name evidence="1" type="ORF">FA95DRAFT_1552861</name>
</gene>
<sequence>MAYSSRSQSPPPRMPSPTPLPTPLPSPRPFPRKSSRQRLLVAPDSPPIPPTLIGSPLLTKGVFAQRPKHTHVLVDVWADGVDFGARRENTRSLPSPPRERLAGRSRHRRVASISLSVSASPGHTRARARSPPPSPRRPSSPPPVPPIPAAILAASPKKPVLQPRSTNHPELLQIPDLADASYTRPPSIRPTRSTEAMTCMRFFSIHNNRGVI</sequence>
<comment type="caution">
    <text evidence="1">The sequence shown here is derived from an EMBL/GenBank/DDBJ whole genome shotgun (WGS) entry which is preliminary data.</text>
</comment>
<protein>
    <submittedName>
        <fullName evidence="1">Uncharacterized protein</fullName>
    </submittedName>
</protein>
<dbReference type="Proteomes" id="UP000814033">
    <property type="component" value="Unassembled WGS sequence"/>
</dbReference>
<accession>A0ACB8S9W4</accession>
<dbReference type="EMBL" id="MU275842">
    <property type="protein sequence ID" value="KAI0052982.1"/>
    <property type="molecule type" value="Genomic_DNA"/>
</dbReference>
<evidence type="ECO:0000313" key="2">
    <source>
        <dbReference type="Proteomes" id="UP000814033"/>
    </source>
</evidence>
<reference evidence="1" key="2">
    <citation type="journal article" date="2022" name="New Phytol.">
        <title>Evolutionary transition to the ectomycorrhizal habit in the genomes of a hyperdiverse lineage of mushroom-forming fungi.</title>
        <authorList>
            <person name="Looney B."/>
            <person name="Miyauchi S."/>
            <person name="Morin E."/>
            <person name="Drula E."/>
            <person name="Courty P.E."/>
            <person name="Kohler A."/>
            <person name="Kuo A."/>
            <person name="LaButti K."/>
            <person name="Pangilinan J."/>
            <person name="Lipzen A."/>
            <person name="Riley R."/>
            <person name="Andreopoulos W."/>
            <person name="He G."/>
            <person name="Johnson J."/>
            <person name="Nolan M."/>
            <person name="Tritt A."/>
            <person name="Barry K.W."/>
            <person name="Grigoriev I.V."/>
            <person name="Nagy L.G."/>
            <person name="Hibbett D."/>
            <person name="Henrissat B."/>
            <person name="Matheny P.B."/>
            <person name="Labbe J."/>
            <person name="Martin F.M."/>
        </authorList>
    </citation>
    <scope>NUCLEOTIDE SEQUENCE</scope>
    <source>
        <strain evidence="1">FP105234-sp</strain>
    </source>
</reference>
<reference evidence="1" key="1">
    <citation type="submission" date="2021-02" db="EMBL/GenBank/DDBJ databases">
        <authorList>
            <consortium name="DOE Joint Genome Institute"/>
            <person name="Ahrendt S."/>
            <person name="Looney B.P."/>
            <person name="Miyauchi S."/>
            <person name="Morin E."/>
            <person name="Drula E."/>
            <person name="Courty P.E."/>
            <person name="Chicoki N."/>
            <person name="Fauchery L."/>
            <person name="Kohler A."/>
            <person name="Kuo A."/>
            <person name="Labutti K."/>
            <person name="Pangilinan J."/>
            <person name="Lipzen A."/>
            <person name="Riley R."/>
            <person name="Andreopoulos W."/>
            <person name="He G."/>
            <person name="Johnson J."/>
            <person name="Barry K.W."/>
            <person name="Grigoriev I.V."/>
            <person name="Nagy L."/>
            <person name="Hibbett D."/>
            <person name="Henrissat B."/>
            <person name="Matheny P.B."/>
            <person name="Labbe J."/>
            <person name="Martin F."/>
        </authorList>
    </citation>
    <scope>NUCLEOTIDE SEQUENCE</scope>
    <source>
        <strain evidence="1">FP105234-sp</strain>
    </source>
</reference>
<proteinExistence type="predicted"/>
<evidence type="ECO:0000313" key="1">
    <source>
        <dbReference type="EMBL" id="KAI0052982.1"/>
    </source>
</evidence>
<keyword evidence="2" id="KW-1185">Reference proteome</keyword>
<name>A0ACB8S9W4_9AGAM</name>
<organism evidence="1 2">
    <name type="scientific">Auriscalpium vulgare</name>
    <dbReference type="NCBI Taxonomy" id="40419"/>
    <lineage>
        <taxon>Eukaryota</taxon>
        <taxon>Fungi</taxon>
        <taxon>Dikarya</taxon>
        <taxon>Basidiomycota</taxon>
        <taxon>Agaricomycotina</taxon>
        <taxon>Agaricomycetes</taxon>
        <taxon>Russulales</taxon>
        <taxon>Auriscalpiaceae</taxon>
        <taxon>Auriscalpium</taxon>
    </lineage>
</organism>